<keyword evidence="2" id="KW-1185">Reference proteome</keyword>
<dbReference type="Proteomes" id="UP000002526">
    <property type="component" value="Chromosome"/>
</dbReference>
<evidence type="ECO:0000313" key="1">
    <source>
        <dbReference type="EMBL" id="BAC53308.1"/>
    </source>
</evidence>
<accession>Q89BV5</accession>
<dbReference type="KEGG" id="bja:bll8043"/>
<sequence>MDVPLPLREPGDMPVVLRGSAFGAVELAAGSPVTAPRPLGAPPDCAEAPAVERTIRPAVINGTIFTANLQSCCAQPAPVSSVPIVAPSSFRGLLLDPHALVFFLAAFLPFAGFLTPMNSPEALLRLLALLLDALAGQLSKVVQPLGLLLTRRLF</sequence>
<evidence type="ECO:0000313" key="2">
    <source>
        <dbReference type="Proteomes" id="UP000002526"/>
    </source>
</evidence>
<gene>
    <name evidence="1" type="ordered locus">bll8043</name>
</gene>
<reference evidence="2" key="1">
    <citation type="journal article" date="2002" name="DNA Res.">
        <title>Complete genomic sequence of nitrogen-fixing symbiotic bacterium Bradyrhizobium japonicum USDA110.</title>
        <authorList>
            <person name="Kaneko T."/>
            <person name="Nakamura Y."/>
            <person name="Sato S."/>
            <person name="Minamisawa K."/>
            <person name="Uchiumi T."/>
            <person name="Sasamoto S."/>
            <person name="Watanabe A."/>
            <person name="Idesawa K."/>
            <person name="Iriguchi M."/>
            <person name="Kawashima K."/>
            <person name="Kohara M."/>
            <person name="Matsumoto M."/>
            <person name="Shimpo S."/>
            <person name="Tsuruoka H."/>
            <person name="Wada T."/>
            <person name="Yamada M."/>
            <person name="Tabata S."/>
        </authorList>
    </citation>
    <scope>NUCLEOTIDE SEQUENCE [LARGE SCALE GENOMIC DNA]</scope>
    <source>
        <strain evidence="2">JCM 10833 / BCRC 13528 / IAM 13628 / NBRC 14792 / USDA 110</strain>
    </source>
</reference>
<dbReference type="HOGENOM" id="CLU_1700842_0_0_5"/>
<dbReference type="OrthoDB" id="8244325at2"/>
<dbReference type="EnsemblBacteria" id="BAC53308">
    <property type="protein sequence ID" value="BAC53308"/>
    <property type="gene ID" value="BAC53308"/>
</dbReference>
<name>Q89BV5_BRADU</name>
<dbReference type="AlphaFoldDB" id="Q89BV5"/>
<organism evidence="1 2">
    <name type="scientific">Bradyrhizobium diazoefficiens (strain JCM 10833 / BCRC 13528 / IAM 13628 / NBRC 14792 / USDA 110)</name>
    <dbReference type="NCBI Taxonomy" id="224911"/>
    <lineage>
        <taxon>Bacteria</taxon>
        <taxon>Pseudomonadati</taxon>
        <taxon>Pseudomonadota</taxon>
        <taxon>Alphaproteobacteria</taxon>
        <taxon>Hyphomicrobiales</taxon>
        <taxon>Nitrobacteraceae</taxon>
        <taxon>Bradyrhizobium</taxon>
    </lineage>
</organism>
<dbReference type="InParanoid" id="Q89BV5"/>
<protein>
    <submittedName>
        <fullName evidence="1">Bll8043 protein</fullName>
    </submittedName>
</protein>
<dbReference type="EMBL" id="BA000040">
    <property type="protein sequence ID" value="BAC53308.1"/>
    <property type="molecule type" value="Genomic_DNA"/>
</dbReference>
<proteinExistence type="predicted"/>